<evidence type="ECO:0000313" key="3">
    <source>
        <dbReference type="Proteomes" id="UP000321954"/>
    </source>
</evidence>
<dbReference type="Proteomes" id="UP000321954">
    <property type="component" value="Chromosome"/>
</dbReference>
<dbReference type="Gene3D" id="3.90.50.10">
    <property type="entry name" value="Photosynthetic Reaction Center, subunit H, domain 2"/>
    <property type="match status" value="1"/>
</dbReference>
<keyword evidence="3" id="KW-1185">Reference proteome</keyword>
<organism evidence="2 3">
    <name type="scientific">Antarcticibacterium arcticum</name>
    <dbReference type="NCBI Taxonomy" id="2585771"/>
    <lineage>
        <taxon>Bacteria</taxon>
        <taxon>Pseudomonadati</taxon>
        <taxon>Bacteroidota</taxon>
        <taxon>Flavobacteriia</taxon>
        <taxon>Flavobacteriales</taxon>
        <taxon>Flavobacteriaceae</taxon>
        <taxon>Antarcticibacterium</taxon>
    </lineage>
</organism>
<dbReference type="SUPFAM" id="SSF50346">
    <property type="entry name" value="PRC-barrel domain"/>
    <property type="match status" value="1"/>
</dbReference>
<evidence type="ECO:0000313" key="2">
    <source>
        <dbReference type="EMBL" id="QED37278.1"/>
    </source>
</evidence>
<dbReference type="GO" id="GO:0030077">
    <property type="term" value="C:plasma membrane light-harvesting complex"/>
    <property type="evidence" value="ECO:0007669"/>
    <property type="project" value="InterPro"/>
</dbReference>
<dbReference type="GO" id="GO:0019684">
    <property type="term" value="P:photosynthesis, light reaction"/>
    <property type="evidence" value="ECO:0007669"/>
    <property type="project" value="InterPro"/>
</dbReference>
<dbReference type="RefSeq" id="WP_146832089.1">
    <property type="nucleotide sequence ID" value="NZ_CP042476.1"/>
</dbReference>
<evidence type="ECO:0000256" key="1">
    <source>
        <dbReference type="SAM" id="MobiDB-lite"/>
    </source>
</evidence>
<name>A0A5B8YJJ5_9FLAO</name>
<reference evidence="2 3" key="1">
    <citation type="submission" date="2019-08" db="EMBL/GenBank/DDBJ databases">
        <title>Antarcticibacterium arcticum sp. nov., a bacterium isolated from marine sediment of the Canadian Beaufort Sea.</title>
        <authorList>
            <person name="Lee Y.M."/>
            <person name="Baek K."/>
            <person name="Lee D.-H."/>
            <person name="Shin S.C."/>
            <person name="Jin Y.K."/>
            <person name="Park Y."/>
        </authorList>
    </citation>
    <scope>NUCLEOTIDE SEQUENCE [LARGE SCALE GENOMIC DNA]</scope>
    <source>
        <strain evidence="2 3">PAMC 28998</strain>
    </source>
</reference>
<dbReference type="OrthoDB" id="1422173at2"/>
<feature type="region of interest" description="Disordered" evidence="1">
    <location>
        <begin position="149"/>
        <end position="260"/>
    </location>
</feature>
<dbReference type="InterPro" id="IPR014747">
    <property type="entry name" value="Bac_photo_RC_H_C"/>
</dbReference>
<evidence type="ECO:0008006" key="4">
    <source>
        <dbReference type="Google" id="ProtNLM"/>
    </source>
</evidence>
<dbReference type="EMBL" id="CP042476">
    <property type="protein sequence ID" value="QED37278.1"/>
    <property type="molecule type" value="Genomic_DNA"/>
</dbReference>
<sequence length="260" mass="30841">MAHKSENKNKNLYYLNELSDYKVSSDDPDVRGWQVKDADNRVIGKVDNLLVNKEIEKVLYLDVEVDPTIIEANHDPYGTPANEGVHEFINKEGENHIIIPVGLVNLNNDQKFVYTDTINYQTFAETKRFARGHNINRDYEVVVLDTYGRDRNRPADSSGRSDRRGEHSHDDTSIEDRRQMDPAFQEHVRRDADTHDKRADDLEWERRESERRADDLDWERRESERRAMEARQVGDRGRIPDDNSFYERREFDDSNYRRRR</sequence>
<accession>A0A5B8YJJ5</accession>
<proteinExistence type="predicted"/>
<gene>
    <name evidence="2" type="ORF">FK178_05920</name>
</gene>
<dbReference type="AlphaFoldDB" id="A0A5B8YJJ5"/>
<protein>
    <recommendedName>
        <fullName evidence="4">PRC-barrel domain-containing protein</fullName>
    </recommendedName>
</protein>
<dbReference type="KEGG" id="anp:FK178_05920"/>
<dbReference type="InterPro" id="IPR011033">
    <property type="entry name" value="PRC_barrel-like_sf"/>
</dbReference>